<name>A0A409YF30_9AGAR</name>
<feature type="region of interest" description="Disordered" evidence="1">
    <location>
        <begin position="155"/>
        <end position="218"/>
    </location>
</feature>
<comment type="caution">
    <text evidence="2">The sequence shown here is derived from an EMBL/GenBank/DDBJ whole genome shotgun (WGS) entry which is preliminary data.</text>
</comment>
<feature type="region of interest" description="Disordered" evidence="1">
    <location>
        <begin position="252"/>
        <end position="273"/>
    </location>
</feature>
<accession>A0A409YF30</accession>
<feature type="compositionally biased region" description="Polar residues" evidence="1">
    <location>
        <begin position="201"/>
        <end position="214"/>
    </location>
</feature>
<evidence type="ECO:0000313" key="2">
    <source>
        <dbReference type="EMBL" id="PPR01622.1"/>
    </source>
</evidence>
<sequence length="356" mass="39129">MSPSRYQHNPHEIGARQSSVRVYQKNTERTAQSMAIAQGSQPQHCPGGRYDMHMHSLAASTSSISDSLADIDRGSRIPYRYRSEFSTPVLGPIPIPVQGRLSYNSDLGGAGTRMPVTRSTSILAQGSQNQYQYHRSSSDGYHAISRGTSWVPYTVPRVPPVQDEHEHESISTPAPITHAPSNGDGDGAASLPQADPREPSISASHSEAWTSQRVDTVPPPAKVVARTPARKLCAFVRRLLNGLKRFFRARQSMQPASEPTTATTATTATWTPAYRTPHPTLDYSSNPSIGPSNPMFYRRLTMAMPSTTTDISTDDANHMHDDTLDRLQYLSNPSIGPSNSMFYRRLTMTMPSTDSD</sequence>
<dbReference type="EMBL" id="NHTK01001231">
    <property type="protein sequence ID" value="PPR01622.1"/>
    <property type="molecule type" value="Genomic_DNA"/>
</dbReference>
<feature type="compositionally biased region" description="Low complexity" evidence="1">
    <location>
        <begin position="255"/>
        <end position="273"/>
    </location>
</feature>
<evidence type="ECO:0000256" key="1">
    <source>
        <dbReference type="SAM" id="MobiDB-lite"/>
    </source>
</evidence>
<dbReference type="AlphaFoldDB" id="A0A409YF30"/>
<organism evidence="2 3">
    <name type="scientific">Panaeolus cyanescens</name>
    <dbReference type="NCBI Taxonomy" id="181874"/>
    <lineage>
        <taxon>Eukaryota</taxon>
        <taxon>Fungi</taxon>
        <taxon>Dikarya</taxon>
        <taxon>Basidiomycota</taxon>
        <taxon>Agaricomycotina</taxon>
        <taxon>Agaricomycetes</taxon>
        <taxon>Agaricomycetidae</taxon>
        <taxon>Agaricales</taxon>
        <taxon>Agaricineae</taxon>
        <taxon>Galeropsidaceae</taxon>
        <taxon>Panaeolus</taxon>
    </lineage>
</organism>
<evidence type="ECO:0000313" key="3">
    <source>
        <dbReference type="Proteomes" id="UP000284842"/>
    </source>
</evidence>
<gene>
    <name evidence="2" type="ORF">CVT24_005849</name>
</gene>
<protein>
    <submittedName>
        <fullName evidence="2">Uncharacterized protein</fullName>
    </submittedName>
</protein>
<keyword evidence="3" id="KW-1185">Reference proteome</keyword>
<dbReference type="InParanoid" id="A0A409YF30"/>
<proteinExistence type="predicted"/>
<reference evidence="2 3" key="1">
    <citation type="journal article" date="2018" name="Evol. Lett.">
        <title>Horizontal gene cluster transfer increased hallucinogenic mushroom diversity.</title>
        <authorList>
            <person name="Reynolds H.T."/>
            <person name="Vijayakumar V."/>
            <person name="Gluck-Thaler E."/>
            <person name="Korotkin H.B."/>
            <person name="Matheny P.B."/>
            <person name="Slot J.C."/>
        </authorList>
    </citation>
    <scope>NUCLEOTIDE SEQUENCE [LARGE SCALE GENOMIC DNA]</scope>
    <source>
        <strain evidence="2 3">2629</strain>
    </source>
</reference>
<dbReference type="Proteomes" id="UP000284842">
    <property type="component" value="Unassembled WGS sequence"/>
</dbReference>